<protein>
    <recommendedName>
        <fullName evidence="1">DDE-1 domain-containing protein</fullName>
    </recommendedName>
</protein>
<reference evidence="2 3" key="1">
    <citation type="submission" date="2019-06" db="EMBL/GenBank/DDBJ databases">
        <title>Genomics analysis of Aphanomyces spp. identifies a new class of oomycete effector associated with host adaptation.</title>
        <authorList>
            <person name="Gaulin E."/>
        </authorList>
    </citation>
    <scope>NUCLEOTIDE SEQUENCE [LARGE SCALE GENOMIC DNA]</scope>
    <source>
        <strain evidence="2 3">E</strain>
    </source>
</reference>
<dbReference type="InterPro" id="IPR004875">
    <property type="entry name" value="DDE_SF_endonuclease_dom"/>
</dbReference>
<name>A0A6A5AEK3_APHAT</name>
<evidence type="ECO:0000313" key="3">
    <source>
        <dbReference type="Proteomes" id="UP000469452"/>
    </source>
</evidence>
<evidence type="ECO:0000259" key="1">
    <source>
        <dbReference type="Pfam" id="PF03184"/>
    </source>
</evidence>
<sequence>MLYASIPSTTKRPILLILDGCSSHYSTYIYNEAGFLSILLLFLPANSTHLFQPLDVTVYRPFKQAVQAEVANVQWADFRSSINKQQAISIACDQGVVHYKWIHWIMPSIVGQHAVYAVDVKQSEDQEVEIDDTWLKRTATIRNDLLFLLPEENVLWGKLDG</sequence>
<dbReference type="VEuPathDB" id="FungiDB:H257_05547"/>
<dbReference type="Pfam" id="PF03184">
    <property type="entry name" value="DDE_1"/>
    <property type="match status" value="1"/>
</dbReference>
<accession>A0A6A5AEK3</accession>
<dbReference type="GO" id="GO:0003676">
    <property type="term" value="F:nucleic acid binding"/>
    <property type="evidence" value="ECO:0007669"/>
    <property type="project" value="InterPro"/>
</dbReference>
<organism evidence="2 3">
    <name type="scientific">Aphanomyces astaci</name>
    <name type="common">Crayfish plague agent</name>
    <dbReference type="NCBI Taxonomy" id="112090"/>
    <lineage>
        <taxon>Eukaryota</taxon>
        <taxon>Sar</taxon>
        <taxon>Stramenopiles</taxon>
        <taxon>Oomycota</taxon>
        <taxon>Saprolegniomycetes</taxon>
        <taxon>Saprolegniales</taxon>
        <taxon>Verrucalvaceae</taxon>
        <taxon>Aphanomyces</taxon>
    </lineage>
</organism>
<feature type="domain" description="DDE-1" evidence="1">
    <location>
        <begin position="10"/>
        <end position="85"/>
    </location>
</feature>
<proteinExistence type="predicted"/>
<dbReference type="EMBL" id="VJMI01013830">
    <property type="protein sequence ID" value="KAF0746768.1"/>
    <property type="molecule type" value="Genomic_DNA"/>
</dbReference>
<dbReference type="Proteomes" id="UP000469452">
    <property type="component" value="Unassembled WGS sequence"/>
</dbReference>
<dbReference type="AlphaFoldDB" id="A0A6A5AEK3"/>
<comment type="caution">
    <text evidence="2">The sequence shown here is derived from an EMBL/GenBank/DDBJ whole genome shotgun (WGS) entry which is preliminary data.</text>
</comment>
<gene>
    <name evidence="2" type="ORF">AaE_007997</name>
</gene>
<evidence type="ECO:0000313" key="2">
    <source>
        <dbReference type="EMBL" id="KAF0746768.1"/>
    </source>
</evidence>